<dbReference type="GO" id="GO:0005886">
    <property type="term" value="C:plasma membrane"/>
    <property type="evidence" value="ECO:0007669"/>
    <property type="project" value="UniProtKB-SubCell"/>
</dbReference>
<comment type="subunit">
    <text evidence="8 9">F-type ATPases have 2 components, CF(1) - the catalytic core - and CF(0) - the membrane proton channel. CF(1) has five subunits: alpha(3), beta(3), gamma(1), delta(1), epsilon(1). CF(0) has three main subunits: a, b and c.</text>
</comment>
<reference evidence="13 14" key="1">
    <citation type="submission" date="2016-09" db="EMBL/GenBank/DDBJ databases">
        <title>Genome sequence of Eubacterium angustum.</title>
        <authorList>
            <person name="Poehlein A."/>
            <person name="Daniel R."/>
        </authorList>
    </citation>
    <scope>NUCLEOTIDE SEQUENCE [LARGE SCALE GENOMIC DNA]</scope>
    <source>
        <strain evidence="13 14">DSM 1989</strain>
    </source>
</reference>
<proteinExistence type="inferred from homology"/>
<dbReference type="STRING" id="39480.EUAN_17020"/>
<comment type="subcellular location">
    <subcellularLocation>
        <location evidence="1 8">Cell membrane</location>
        <topology evidence="1 8">Peripheral membrane protein</topology>
    </subcellularLocation>
</comment>
<dbReference type="SUPFAM" id="SSF51344">
    <property type="entry name" value="Epsilon subunit of F1F0-ATP synthase N-terminal domain"/>
    <property type="match status" value="1"/>
</dbReference>
<name>A0A1S1V874_9FIRM</name>
<dbReference type="InterPro" id="IPR001469">
    <property type="entry name" value="ATP_synth_F1_dsu/esu"/>
</dbReference>
<accession>A0A1S1V874</accession>
<keyword evidence="5 8" id="KW-0472">Membrane</keyword>
<dbReference type="Pfam" id="PF00401">
    <property type="entry name" value="ATP-synt_DE"/>
    <property type="match status" value="1"/>
</dbReference>
<dbReference type="Gene3D" id="1.20.5.440">
    <property type="entry name" value="ATP synthase delta/epsilon subunit, C-terminal domain"/>
    <property type="match status" value="1"/>
</dbReference>
<keyword evidence="7 8" id="KW-0066">ATP synthesis</keyword>
<dbReference type="Pfam" id="PF02823">
    <property type="entry name" value="ATP-synt_DE_N"/>
    <property type="match status" value="1"/>
</dbReference>
<organism evidence="13 14">
    <name type="scientific">Andreesenia angusta</name>
    <dbReference type="NCBI Taxonomy" id="39480"/>
    <lineage>
        <taxon>Bacteria</taxon>
        <taxon>Bacillati</taxon>
        <taxon>Bacillota</taxon>
        <taxon>Tissierellia</taxon>
        <taxon>Tissierellales</taxon>
        <taxon>Gottschalkiaceae</taxon>
        <taxon>Andreesenia</taxon>
    </lineage>
</organism>
<dbReference type="RefSeq" id="WP_071063611.1">
    <property type="nucleotide sequence ID" value="NZ_MKIE01000006.1"/>
</dbReference>
<evidence type="ECO:0000256" key="4">
    <source>
        <dbReference type="ARBA" id="ARBA00023065"/>
    </source>
</evidence>
<keyword evidence="3 8" id="KW-0813">Transport</keyword>
<dbReference type="Gene3D" id="2.60.15.10">
    <property type="entry name" value="F0F1 ATP synthase delta/epsilon subunit, N-terminal"/>
    <property type="match status" value="1"/>
</dbReference>
<evidence type="ECO:0000256" key="2">
    <source>
        <dbReference type="ARBA" id="ARBA00005712"/>
    </source>
</evidence>
<evidence type="ECO:0000256" key="1">
    <source>
        <dbReference type="ARBA" id="ARBA00004202"/>
    </source>
</evidence>
<dbReference type="Proteomes" id="UP000180254">
    <property type="component" value="Unassembled WGS sequence"/>
</dbReference>
<evidence type="ECO:0000256" key="5">
    <source>
        <dbReference type="ARBA" id="ARBA00023136"/>
    </source>
</evidence>
<evidence type="ECO:0000256" key="7">
    <source>
        <dbReference type="ARBA" id="ARBA00023310"/>
    </source>
</evidence>
<evidence type="ECO:0000256" key="9">
    <source>
        <dbReference type="RuleBase" id="RU003656"/>
    </source>
</evidence>
<dbReference type="PANTHER" id="PTHR13822:SF10">
    <property type="entry name" value="ATP SYNTHASE EPSILON CHAIN, CHLOROPLASTIC"/>
    <property type="match status" value="1"/>
</dbReference>
<dbReference type="EMBL" id="MKIE01000006">
    <property type="protein sequence ID" value="OHW61939.1"/>
    <property type="molecule type" value="Genomic_DNA"/>
</dbReference>
<comment type="function">
    <text evidence="8">Produces ATP from ADP in the presence of a proton gradient across the membrane.</text>
</comment>
<evidence type="ECO:0000259" key="11">
    <source>
        <dbReference type="Pfam" id="PF00401"/>
    </source>
</evidence>
<keyword evidence="14" id="KW-1185">Reference proteome</keyword>
<dbReference type="GO" id="GO:0045259">
    <property type="term" value="C:proton-transporting ATP synthase complex"/>
    <property type="evidence" value="ECO:0007669"/>
    <property type="project" value="UniProtKB-KW"/>
</dbReference>
<dbReference type="HAMAP" id="MF_00530">
    <property type="entry name" value="ATP_synth_epsil_bac"/>
    <property type="match status" value="1"/>
</dbReference>
<keyword evidence="10" id="KW-0175">Coiled coil</keyword>
<evidence type="ECO:0000256" key="6">
    <source>
        <dbReference type="ARBA" id="ARBA00023196"/>
    </source>
</evidence>
<feature type="domain" description="ATP synthase epsilon subunit C-terminal" evidence="11">
    <location>
        <begin position="86"/>
        <end position="129"/>
    </location>
</feature>
<sequence length="132" mass="14825">MSKFNLEIVTPERKFFEGEVEMVVARSVTGDIAILNNHIPLVTPLEISIIKLKIDGDTKKASISSGYMEVTKGKTTIIVDAAEWPDEIDLERAKKARERAEKRLKAEKDSSDVARAEMALRRAINRIEAKDN</sequence>
<keyword evidence="6 8" id="KW-0139">CF(1)</keyword>
<evidence type="ECO:0000313" key="14">
    <source>
        <dbReference type="Proteomes" id="UP000180254"/>
    </source>
</evidence>
<feature type="coiled-coil region" evidence="10">
    <location>
        <begin position="90"/>
        <end position="117"/>
    </location>
</feature>
<dbReference type="OrthoDB" id="9804110at2"/>
<dbReference type="PANTHER" id="PTHR13822">
    <property type="entry name" value="ATP SYNTHASE DELTA/EPSILON CHAIN"/>
    <property type="match status" value="1"/>
</dbReference>
<comment type="caution">
    <text evidence="13">The sequence shown here is derived from an EMBL/GenBank/DDBJ whole genome shotgun (WGS) entry which is preliminary data.</text>
</comment>
<dbReference type="SUPFAM" id="SSF46604">
    <property type="entry name" value="Epsilon subunit of F1F0-ATP synthase C-terminal domain"/>
    <property type="match status" value="1"/>
</dbReference>
<evidence type="ECO:0000259" key="12">
    <source>
        <dbReference type="Pfam" id="PF02823"/>
    </source>
</evidence>
<dbReference type="GO" id="GO:0005524">
    <property type="term" value="F:ATP binding"/>
    <property type="evidence" value="ECO:0007669"/>
    <property type="project" value="UniProtKB-UniRule"/>
</dbReference>
<keyword evidence="8" id="KW-1003">Cell membrane</keyword>
<keyword evidence="8" id="KW-0375">Hydrogen ion transport</keyword>
<dbReference type="InterPro" id="IPR020546">
    <property type="entry name" value="ATP_synth_F1_dsu/esu_N"/>
</dbReference>
<dbReference type="InterPro" id="IPR036794">
    <property type="entry name" value="ATP_F1_dsu/esu_C_sf"/>
</dbReference>
<feature type="domain" description="ATP synthase F1 complex delta/epsilon subunit N-terminal" evidence="12">
    <location>
        <begin position="4"/>
        <end position="82"/>
    </location>
</feature>
<dbReference type="InterPro" id="IPR020547">
    <property type="entry name" value="ATP_synth_F1_esu_C"/>
</dbReference>
<gene>
    <name evidence="8 13" type="primary">atpC</name>
    <name evidence="13" type="ORF">EUAN_17020</name>
</gene>
<evidence type="ECO:0000256" key="3">
    <source>
        <dbReference type="ARBA" id="ARBA00022448"/>
    </source>
</evidence>
<dbReference type="GO" id="GO:0046933">
    <property type="term" value="F:proton-transporting ATP synthase activity, rotational mechanism"/>
    <property type="evidence" value="ECO:0007669"/>
    <property type="project" value="UniProtKB-UniRule"/>
</dbReference>
<evidence type="ECO:0000313" key="13">
    <source>
        <dbReference type="EMBL" id="OHW61939.1"/>
    </source>
</evidence>
<comment type="similarity">
    <text evidence="2 8 9">Belongs to the ATPase epsilon chain family.</text>
</comment>
<dbReference type="NCBIfam" id="NF009980">
    <property type="entry name" value="PRK13446.1"/>
    <property type="match status" value="1"/>
</dbReference>
<protein>
    <recommendedName>
        <fullName evidence="8">ATP synthase epsilon chain</fullName>
    </recommendedName>
    <alternativeName>
        <fullName evidence="8">ATP synthase F1 sector epsilon subunit</fullName>
    </alternativeName>
    <alternativeName>
        <fullName evidence="8">F-ATPase epsilon subunit</fullName>
    </alternativeName>
</protein>
<dbReference type="AlphaFoldDB" id="A0A1S1V874"/>
<evidence type="ECO:0000256" key="8">
    <source>
        <dbReference type="HAMAP-Rule" id="MF_00530"/>
    </source>
</evidence>
<dbReference type="InterPro" id="IPR036771">
    <property type="entry name" value="ATPsynth_dsu/esu_N"/>
</dbReference>
<keyword evidence="4 8" id="KW-0406">Ion transport</keyword>
<dbReference type="NCBIfam" id="NF001846">
    <property type="entry name" value="PRK00571.1-3"/>
    <property type="match status" value="1"/>
</dbReference>
<dbReference type="CDD" id="cd12152">
    <property type="entry name" value="F1-ATPase_delta"/>
    <property type="match status" value="1"/>
</dbReference>
<evidence type="ECO:0000256" key="10">
    <source>
        <dbReference type="SAM" id="Coils"/>
    </source>
</evidence>
<dbReference type="NCBIfam" id="TIGR01216">
    <property type="entry name" value="ATP_synt_epsi"/>
    <property type="match status" value="1"/>
</dbReference>